<evidence type="ECO:0000313" key="1">
    <source>
        <dbReference type="EMBL" id="NDY94114.1"/>
    </source>
</evidence>
<organism evidence="1 2">
    <name type="scientific">Ideonella livida</name>
    <dbReference type="NCBI Taxonomy" id="2707176"/>
    <lineage>
        <taxon>Bacteria</taxon>
        <taxon>Pseudomonadati</taxon>
        <taxon>Pseudomonadota</taxon>
        <taxon>Betaproteobacteria</taxon>
        <taxon>Burkholderiales</taxon>
        <taxon>Sphaerotilaceae</taxon>
        <taxon>Ideonella</taxon>
    </lineage>
</organism>
<dbReference type="EMBL" id="JAAGOH010000102">
    <property type="protein sequence ID" value="NDY94114.1"/>
    <property type="molecule type" value="Genomic_DNA"/>
</dbReference>
<proteinExistence type="predicted"/>
<dbReference type="Proteomes" id="UP000484255">
    <property type="component" value="Unassembled WGS sequence"/>
</dbReference>
<protein>
    <submittedName>
        <fullName evidence="1">IS110 family transposase</fullName>
    </submittedName>
</protein>
<evidence type="ECO:0000313" key="2">
    <source>
        <dbReference type="Proteomes" id="UP000484255"/>
    </source>
</evidence>
<feature type="non-terminal residue" evidence="1">
    <location>
        <position position="35"/>
    </location>
</feature>
<name>A0A7C9PL24_9BURK</name>
<accession>A0A7C9PL24</accession>
<reference evidence="1 2" key="1">
    <citation type="submission" date="2020-02" db="EMBL/GenBank/DDBJ databases">
        <title>Ideonella bacterium strain TBM-1.</title>
        <authorList>
            <person name="Chen W.-M."/>
        </authorList>
    </citation>
    <scope>NUCLEOTIDE SEQUENCE [LARGE SCALE GENOMIC DNA]</scope>
    <source>
        <strain evidence="1 2">TBM-1</strain>
    </source>
</reference>
<keyword evidence="2" id="KW-1185">Reference proteome</keyword>
<comment type="caution">
    <text evidence="1">The sequence shown here is derived from an EMBL/GenBank/DDBJ whole genome shotgun (WGS) entry which is preliminary data.</text>
</comment>
<gene>
    <name evidence="1" type="ORF">G3A44_23270</name>
</gene>
<sequence>MAIVCVGIDLAKNVFAVHGVNDAGKPELVRPAVQR</sequence>
<dbReference type="AlphaFoldDB" id="A0A7C9PL24"/>